<protein>
    <submittedName>
        <fullName evidence="1">Uncharacterized protein</fullName>
    </submittedName>
</protein>
<dbReference type="Proteomes" id="UP000830198">
    <property type="component" value="Chromosome"/>
</dbReference>
<organism evidence="1 2">
    <name type="scientific">Chitinophaga filiformis</name>
    <name type="common">Myxococcus filiformis</name>
    <name type="synonym">Flexibacter filiformis</name>
    <dbReference type="NCBI Taxonomy" id="104663"/>
    <lineage>
        <taxon>Bacteria</taxon>
        <taxon>Pseudomonadati</taxon>
        <taxon>Bacteroidota</taxon>
        <taxon>Chitinophagia</taxon>
        <taxon>Chitinophagales</taxon>
        <taxon>Chitinophagaceae</taxon>
        <taxon>Chitinophaga</taxon>
    </lineage>
</organism>
<proteinExistence type="predicted"/>
<evidence type="ECO:0000313" key="1">
    <source>
        <dbReference type="EMBL" id="UPK67194.1"/>
    </source>
</evidence>
<dbReference type="RefSeq" id="WP_247809373.1">
    <property type="nucleotide sequence ID" value="NZ_CP095855.1"/>
</dbReference>
<reference evidence="1 2" key="1">
    <citation type="submission" date="2022-04" db="EMBL/GenBank/DDBJ databases">
        <title>The arsenic-methylating capacity of Chitinophaga filiformis YT5 during chitin decomposition.</title>
        <authorList>
            <person name="Chen G."/>
            <person name="Liang Y."/>
        </authorList>
    </citation>
    <scope>NUCLEOTIDE SEQUENCE [LARGE SCALE GENOMIC DNA]</scope>
    <source>
        <strain evidence="1 2">YT5</strain>
    </source>
</reference>
<dbReference type="EMBL" id="CP095855">
    <property type="protein sequence ID" value="UPK67194.1"/>
    <property type="molecule type" value="Genomic_DNA"/>
</dbReference>
<gene>
    <name evidence="1" type="ORF">MYF79_19835</name>
</gene>
<evidence type="ECO:0000313" key="2">
    <source>
        <dbReference type="Proteomes" id="UP000830198"/>
    </source>
</evidence>
<accession>A0ABY4HVJ9</accession>
<keyword evidence="2" id="KW-1185">Reference proteome</keyword>
<name>A0ABY4HVJ9_CHIFI</name>
<sequence length="91" mass="11101">MEKKFCCEKFRFRYEGNSEMGLNFRIIKLSQNFLDRGYWGDNVYRYYITEGYHVFDDKIKAIVMEFCPFCGKKLKSIYKSDEYINESNHPY</sequence>